<evidence type="ECO:0000256" key="7">
    <source>
        <dbReference type="SAM" id="MobiDB-lite"/>
    </source>
</evidence>
<feature type="transmembrane region" description="Helical" evidence="8">
    <location>
        <begin position="38"/>
        <end position="58"/>
    </location>
</feature>
<proteinExistence type="predicted"/>
<evidence type="ECO:0000256" key="3">
    <source>
        <dbReference type="ARBA" id="ARBA00022723"/>
    </source>
</evidence>
<feature type="region of interest" description="Disordered" evidence="7">
    <location>
        <begin position="189"/>
        <end position="224"/>
    </location>
</feature>
<dbReference type="GO" id="GO:0005506">
    <property type="term" value="F:iron ion binding"/>
    <property type="evidence" value="ECO:0007669"/>
    <property type="project" value="InterPro"/>
</dbReference>
<evidence type="ECO:0000259" key="9">
    <source>
        <dbReference type="PROSITE" id="PS51007"/>
    </source>
</evidence>
<evidence type="ECO:0000313" key="10">
    <source>
        <dbReference type="EMBL" id="EEV89527.1"/>
    </source>
</evidence>
<feature type="compositionally biased region" description="Low complexity" evidence="7">
    <location>
        <begin position="192"/>
        <end position="224"/>
    </location>
</feature>
<evidence type="ECO:0000256" key="2">
    <source>
        <dbReference type="ARBA" id="ARBA00022617"/>
    </source>
</evidence>
<keyword evidence="4" id="KW-0249">Electron transport</keyword>
<dbReference type="AlphaFoldDB" id="C8N731"/>
<dbReference type="HOGENOM" id="CLU_082349_1_0_6"/>
<feature type="domain" description="Cytochrome c" evidence="9">
    <location>
        <begin position="246"/>
        <end position="333"/>
    </location>
</feature>
<dbReference type="Pfam" id="PF13442">
    <property type="entry name" value="Cytochrome_CBB3"/>
    <property type="match status" value="2"/>
</dbReference>
<feature type="domain" description="Cytochrome c" evidence="9">
    <location>
        <begin position="96"/>
        <end position="183"/>
    </location>
</feature>
<comment type="caution">
    <text evidence="10">The sequence shown here is derived from an EMBL/GenBank/DDBJ whole genome shotgun (WGS) entry which is preliminary data.</text>
</comment>
<keyword evidence="11" id="KW-1185">Reference proteome</keyword>
<dbReference type="PANTHER" id="PTHR40942">
    <property type="match status" value="1"/>
</dbReference>
<dbReference type="EMBL" id="ACKY01000017">
    <property type="protein sequence ID" value="EEV89527.1"/>
    <property type="molecule type" value="Genomic_DNA"/>
</dbReference>
<reference evidence="10 11" key="1">
    <citation type="submission" date="2009-08" db="EMBL/GenBank/DDBJ databases">
        <authorList>
            <person name="Qin X."/>
            <person name="Bachman B."/>
            <person name="Battles P."/>
            <person name="Bell A."/>
            <person name="Bess C."/>
            <person name="Bickham C."/>
            <person name="Chaboub L."/>
            <person name="Chen D."/>
            <person name="Coyle M."/>
            <person name="Deiros D.R."/>
            <person name="Dinh H."/>
            <person name="Forbes L."/>
            <person name="Fowler G."/>
            <person name="Francisco L."/>
            <person name="Fu Q."/>
            <person name="Gubbala S."/>
            <person name="Hale W."/>
            <person name="Han Y."/>
            <person name="Hemphill L."/>
            <person name="Highlander S.K."/>
            <person name="Hirani K."/>
            <person name="Hogues M."/>
            <person name="Jackson L."/>
            <person name="Jakkamsetti A."/>
            <person name="Javaid M."/>
            <person name="Jiang H."/>
            <person name="Korchina V."/>
            <person name="Kovar C."/>
            <person name="Lara F."/>
            <person name="Lee S."/>
            <person name="Mata R."/>
            <person name="Mathew T."/>
            <person name="Moen C."/>
            <person name="Morales K."/>
            <person name="Munidasa M."/>
            <person name="Nazareth L."/>
            <person name="Ngo R."/>
            <person name="Nguyen L."/>
            <person name="Okwuonu G."/>
            <person name="Ongeri F."/>
            <person name="Patil S."/>
            <person name="Petrosino J."/>
            <person name="Pham C."/>
            <person name="Pham P."/>
            <person name="Pu L.-L."/>
            <person name="Puazo M."/>
            <person name="Raj R."/>
            <person name="Reid J."/>
            <person name="Rouhana J."/>
            <person name="Saada N."/>
            <person name="Shang Y."/>
            <person name="Simmons D."/>
            <person name="Thornton R."/>
            <person name="Warren J."/>
            <person name="Weissenberger G."/>
            <person name="Zhang J."/>
            <person name="Zhang L."/>
            <person name="Zhou C."/>
            <person name="Zhu D."/>
            <person name="Muzny D."/>
            <person name="Worley K."/>
            <person name="Gibbs R."/>
        </authorList>
    </citation>
    <scope>NUCLEOTIDE SEQUENCE [LARGE SCALE GENOMIC DNA]</scope>
    <source>
        <strain evidence="11">ATCC 15826 / DSM 8339 / NCTC 10426 / 6573</strain>
    </source>
</reference>
<dbReference type="STRING" id="2718.CHUV0807_1127"/>
<gene>
    <name evidence="10" type="ORF">HMPREF0198_0308</name>
</gene>
<dbReference type="InterPro" id="IPR002323">
    <property type="entry name" value="Cyt_CIE"/>
</dbReference>
<evidence type="ECO:0000256" key="8">
    <source>
        <dbReference type="SAM" id="Phobius"/>
    </source>
</evidence>
<dbReference type="Proteomes" id="UP000004870">
    <property type="component" value="Unassembled WGS sequence"/>
</dbReference>
<evidence type="ECO:0000256" key="5">
    <source>
        <dbReference type="ARBA" id="ARBA00023004"/>
    </source>
</evidence>
<dbReference type="PANTHER" id="PTHR40942:SF2">
    <property type="entry name" value="CYTOCHROME-RELATED"/>
    <property type="match status" value="1"/>
</dbReference>
<dbReference type="PRINTS" id="PR00607">
    <property type="entry name" value="CYTCHROMECIE"/>
</dbReference>
<evidence type="ECO:0000256" key="6">
    <source>
        <dbReference type="PROSITE-ProRule" id="PRU00433"/>
    </source>
</evidence>
<keyword evidence="2 6" id="KW-0349">Heme</keyword>
<dbReference type="GO" id="GO:0020037">
    <property type="term" value="F:heme binding"/>
    <property type="evidence" value="ECO:0007669"/>
    <property type="project" value="InterPro"/>
</dbReference>
<protein>
    <submittedName>
        <fullName evidence="10">Cytochrome C</fullName>
    </submittedName>
</protein>
<evidence type="ECO:0000313" key="11">
    <source>
        <dbReference type="Proteomes" id="UP000004870"/>
    </source>
</evidence>
<dbReference type="InterPro" id="IPR009056">
    <property type="entry name" value="Cyt_c-like_dom"/>
</dbReference>
<organism evidence="10 11">
    <name type="scientific">Cardiobacterium hominis (strain ATCC 15826 / DSM 8339 / NCTC 10426 / 6573)</name>
    <dbReference type="NCBI Taxonomy" id="638300"/>
    <lineage>
        <taxon>Bacteria</taxon>
        <taxon>Pseudomonadati</taxon>
        <taxon>Pseudomonadota</taxon>
        <taxon>Gammaproteobacteria</taxon>
        <taxon>Cardiobacteriales</taxon>
        <taxon>Cardiobacteriaceae</taxon>
        <taxon>Cardiobacterium</taxon>
    </lineage>
</organism>
<dbReference type="Gene3D" id="1.10.760.10">
    <property type="entry name" value="Cytochrome c-like domain"/>
    <property type="match status" value="2"/>
</dbReference>
<dbReference type="OrthoDB" id="9814708at2"/>
<name>C8N731_CARH6</name>
<sequence>MLAPSGRICDNLHRKFLKNFRKWSIIMAQTDIPQKTKIIMTIAALFMPVFLILPFFFWGGEDDSITIDKELQASRLAPVGQLTVGAPAPAGGAAVADAGSSAPAFDAKGEYDKICAACHGSGLMGAPKFGDTAAWQARLDKHGSLDALVKQGIQGLGSMPPKGGAGISDEQFHDVVVYLLENANIPQGGSGAAAPAAGDSSAAAPAAEAKTEAPATEAKIEAPAVADSSAAAPAAEAKTEVAAAGGASAPRDPNFNPQGEYDKLCATCHAIGLMNAPKLGDSAAWKERLDKAGGLDGLVQQGIKGINAMPPKGGSTVNDDQFHDLVVFFLDKSDVAH</sequence>
<accession>C8N731</accession>
<keyword evidence="8" id="KW-0472">Membrane</keyword>
<keyword evidence="5 6" id="KW-0408">Iron</keyword>
<dbReference type="InterPro" id="IPR036909">
    <property type="entry name" value="Cyt_c-like_dom_sf"/>
</dbReference>
<dbReference type="SUPFAM" id="SSF46626">
    <property type="entry name" value="Cytochrome c"/>
    <property type="match status" value="2"/>
</dbReference>
<dbReference type="GO" id="GO:0009055">
    <property type="term" value="F:electron transfer activity"/>
    <property type="evidence" value="ECO:0007669"/>
    <property type="project" value="InterPro"/>
</dbReference>
<keyword evidence="1" id="KW-0813">Transport</keyword>
<evidence type="ECO:0000256" key="4">
    <source>
        <dbReference type="ARBA" id="ARBA00022982"/>
    </source>
</evidence>
<keyword evidence="3 6" id="KW-0479">Metal-binding</keyword>
<evidence type="ECO:0000256" key="1">
    <source>
        <dbReference type="ARBA" id="ARBA00022448"/>
    </source>
</evidence>
<keyword evidence="8" id="KW-1133">Transmembrane helix</keyword>
<keyword evidence="8" id="KW-0812">Transmembrane</keyword>
<dbReference type="PROSITE" id="PS51007">
    <property type="entry name" value="CYTC"/>
    <property type="match status" value="2"/>
</dbReference>